<dbReference type="InterPro" id="IPR000975">
    <property type="entry name" value="IL-1_fam"/>
</dbReference>
<evidence type="ECO:0000313" key="5">
    <source>
        <dbReference type="Proteomes" id="UP001044222"/>
    </source>
</evidence>
<proteinExistence type="inferred from homology"/>
<evidence type="ECO:0008006" key="6">
    <source>
        <dbReference type="Google" id="ProtNLM"/>
    </source>
</evidence>
<dbReference type="GO" id="GO:0071222">
    <property type="term" value="P:cellular response to lipopolysaccharide"/>
    <property type="evidence" value="ECO:0007669"/>
    <property type="project" value="TreeGrafter"/>
</dbReference>
<dbReference type="GO" id="GO:0019221">
    <property type="term" value="P:cytokine-mediated signaling pathway"/>
    <property type="evidence" value="ECO:0007669"/>
    <property type="project" value="TreeGrafter"/>
</dbReference>
<gene>
    <name evidence="4" type="ORF">ANANG_G00233650</name>
</gene>
<reference evidence="4" key="1">
    <citation type="submission" date="2021-01" db="EMBL/GenBank/DDBJ databases">
        <title>A chromosome-scale assembly of European eel, Anguilla anguilla.</title>
        <authorList>
            <person name="Henkel C."/>
            <person name="Jong-Raadsen S.A."/>
            <person name="Dufour S."/>
            <person name="Weltzien F.-A."/>
            <person name="Palstra A.P."/>
            <person name="Pelster B."/>
            <person name="Spaink H.P."/>
            <person name="Van Den Thillart G.E."/>
            <person name="Jansen H."/>
            <person name="Zahm M."/>
            <person name="Klopp C."/>
            <person name="Cedric C."/>
            <person name="Louis A."/>
            <person name="Berthelot C."/>
            <person name="Parey E."/>
            <person name="Roest Crollius H."/>
            <person name="Montfort J."/>
            <person name="Robinson-Rechavi M."/>
            <person name="Bucao C."/>
            <person name="Bouchez O."/>
            <person name="Gislard M."/>
            <person name="Lluch J."/>
            <person name="Milhes M."/>
            <person name="Lampietro C."/>
            <person name="Lopez Roques C."/>
            <person name="Donnadieu C."/>
            <person name="Braasch I."/>
            <person name="Desvignes T."/>
            <person name="Postlethwait J."/>
            <person name="Bobe J."/>
            <person name="Guiguen Y."/>
            <person name="Dirks R."/>
        </authorList>
    </citation>
    <scope>NUCLEOTIDE SEQUENCE</scope>
    <source>
        <strain evidence="4">Tag_6206</strain>
        <tissue evidence="4">Liver</tissue>
    </source>
</reference>
<dbReference type="Pfam" id="PF00340">
    <property type="entry name" value="IL1"/>
    <property type="match status" value="1"/>
</dbReference>
<comment type="caution">
    <text evidence="4">The sequence shown here is derived from an EMBL/GenBank/DDBJ whole genome shotgun (WGS) entry which is preliminary data.</text>
</comment>
<dbReference type="GO" id="GO:0005125">
    <property type="term" value="F:cytokine activity"/>
    <property type="evidence" value="ECO:0007669"/>
    <property type="project" value="InterPro"/>
</dbReference>
<sequence>MSGMAVDEQRVKLAAICEDEIFFEDYESDGYKKDKKCLTRVIQNNKKQFLVVDAECLRFEERNKRESRKEECLFEICCYQNSDMSAGLPVILSVCDGGENRIICCYDDGNEKCVYAKLQDLPLPGYIEESNHEAIFFLQSVKEQRNCYRFKSSLWPKWFLTSEEGDDLVKLVLRKAGEDVVEGLHLLKP</sequence>
<organism evidence="4 5">
    <name type="scientific">Anguilla anguilla</name>
    <name type="common">European freshwater eel</name>
    <name type="synonym">Muraena anguilla</name>
    <dbReference type="NCBI Taxonomy" id="7936"/>
    <lineage>
        <taxon>Eukaryota</taxon>
        <taxon>Metazoa</taxon>
        <taxon>Chordata</taxon>
        <taxon>Craniata</taxon>
        <taxon>Vertebrata</taxon>
        <taxon>Euteleostomi</taxon>
        <taxon>Actinopterygii</taxon>
        <taxon>Neopterygii</taxon>
        <taxon>Teleostei</taxon>
        <taxon>Anguilliformes</taxon>
        <taxon>Anguillidae</taxon>
        <taxon>Anguilla</taxon>
    </lineage>
</organism>
<dbReference type="Proteomes" id="UP001044222">
    <property type="component" value="Chromosome 13"/>
</dbReference>
<protein>
    <recommendedName>
        <fullName evidence="6">Interleukin-18</fullName>
    </recommendedName>
</protein>
<accession>A0A9D3RRD2</accession>
<evidence type="ECO:0000256" key="2">
    <source>
        <dbReference type="ARBA" id="ARBA00010448"/>
    </source>
</evidence>
<dbReference type="AlphaFoldDB" id="A0A9D3RRD2"/>
<dbReference type="PANTHER" id="PTHR10078">
    <property type="entry name" value="INTERLEUKIN-1 FAMILY MEMBER"/>
    <property type="match status" value="1"/>
</dbReference>
<keyword evidence="3" id="KW-0964">Secreted</keyword>
<dbReference type="GO" id="GO:0010628">
    <property type="term" value="P:positive regulation of gene expression"/>
    <property type="evidence" value="ECO:0007669"/>
    <property type="project" value="TreeGrafter"/>
</dbReference>
<dbReference type="EMBL" id="JAFIRN010000013">
    <property type="protein sequence ID" value="KAG5836907.1"/>
    <property type="molecule type" value="Genomic_DNA"/>
</dbReference>
<dbReference type="PANTHER" id="PTHR10078:SF35">
    <property type="entry name" value="INTERLEUKIN-18"/>
    <property type="match status" value="1"/>
</dbReference>
<dbReference type="GO" id="GO:0006955">
    <property type="term" value="P:immune response"/>
    <property type="evidence" value="ECO:0007669"/>
    <property type="project" value="InterPro"/>
</dbReference>
<keyword evidence="5" id="KW-1185">Reference proteome</keyword>
<dbReference type="InterPro" id="IPR008996">
    <property type="entry name" value="IL1/FGF"/>
</dbReference>
<dbReference type="CDD" id="cd23298">
    <property type="entry name" value="beta-trefoil_IL18"/>
    <property type="match status" value="1"/>
</dbReference>
<comment type="subcellular location">
    <subcellularLocation>
        <location evidence="1">Secreted</location>
    </subcellularLocation>
</comment>
<dbReference type="GO" id="GO:0006954">
    <property type="term" value="P:inflammatory response"/>
    <property type="evidence" value="ECO:0007669"/>
    <property type="project" value="InterPro"/>
</dbReference>
<evidence type="ECO:0000313" key="4">
    <source>
        <dbReference type="EMBL" id="KAG5836907.1"/>
    </source>
</evidence>
<dbReference type="Gene3D" id="2.80.10.50">
    <property type="match status" value="1"/>
</dbReference>
<comment type="similarity">
    <text evidence="2">Belongs to the IL-1 family.</text>
</comment>
<name>A0A9D3RRD2_ANGAN</name>
<evidence type="ECO:0000256" key="3">
    <source>
        <dbReference type="ARBA" id="ARBA00022525"/>
    </source>
</evidence>
<dbReference type="GO" id="GO:0005615">
    <property type="term" value="C:extracellular space"/>
    <property type="evidence" value="ECO:0007669"/>
    <property type="project" value="InterPro"/>
</dbReference>
<dbReference type="SUPFAM" id="SSF50353">
    <property type="entry name" value="Cytokine"/>
    <property type="match status" value="1"/>
</dbReference>
<evidence type="ECO:0000256" key="1">
    <source>
        <dbReference type="ARBA" id="ARBA00004613"/>
    </source>
</evidence>